<evidence type="ECO:0000256" key="4">
    <source>
        <dbReference type="ARBA" id="ARBA00022692"/>
    </source>
</evidence>
<dbReference type="PROSITE" id="PS00428">
    <property type="entry name" value="FTSW_RODA_SPOVE"/>
    <property type="match status" value="1"/>
</dbReference>
<feature type="transmembrane region" description="Helical" evidence="12">
    <location>
        <begin position="377"/>
        <end position="396"/>
    </location>
</feature>
<dbReference type="AlphaFoldDB" id="A0A6J7P222"/>
<dbReference type="GO" id="GO:0051301">
    <property type="term" value="P:cell division"/>
    <property type="evidence" value="ECO:0007669"/>
    <property type="project" value="InterPro"/>
</dbReference>
<keyword evidence="4 12" id="KW-0812">Transmembrane</keyword>
<reference evidence="13" key="1">
    <citation type="submission" date="2020-05" db="EMBL/GenBank/DDBJ databases">
        <authorList>
            <person name="Chiriac C."/>
            <person name="Salcher M."/>
            <person name="Ghai R."/>
            <person name="Kavagutti S V."/>
        </authorList>
    </citation>
    <scope>NUCLEOTIDE SEQUENCE</scope>
</reference>
<feature type="transmembrane region" description="Helical" evidence="12">
    <location>
        <begin position="340"/>
        <end position="365"/>
    </location>
</feature>
<dbReference type="GO" id="GO:0015648">
    <property type="term" value="F:lipid-linked peptidoglycan transporter activity"/>
    <property type="evidence" value="ECO:0007669"/>
    <property type="project" value="TreeGrafter"/>
</dbReference>
<dbReference type="InterPro" id="IPR018365">
    <property type="entry name" value="Cell_cycle_FtsW-rel_CS"/>
</dbReference>
<evidence type="ECO:0000256" key="12">
    <source>
        <dbReference type="SAM" id="Phobius"/>
    </source>
</evidence>
<feature type="transmembrane region" description="Helical" evidence="12">
    <location>
        <begin position="199"/>
        <end position="216"/>
    </location>
</feature>
<sequence>MSDTDDRKKTPTVRERREATVGRIGFRERYRMPTERPPAVVYWIGITVASLVLLGLIMVLSASSVVNLYDGSSAWGMFQRQLLWVILGSVAMYFAIIMPYDMWKGNGFLLVPVTLTVLVANLVVGARGRITNGAQAWLNIGQFQFQPSEFMKIMTVLFCANFLARRHRSVAIKQAVLYPMLSVLLITVGLCVLQRDFGGATIFFGVIITVLFMAGIPWRQLLALVGGTAAIAVVGYPYAGSAAVRVHAWLNMDQEVVRIDKGYQVYQALLSIANGGWQGTGAGSGTSKWGYVPLAHSDFIFAVVAEEMGLLGTVLVFGGFLLLIYFAVQVAYNASDTHGAFIAGGVAAWFGVQAFVNIGGVVGLIPMTGLTLPFLSYGGSSIVASMIGAGLLINVARYPKKSA</sequence>
<evidence type="ECO:0000256" key="5">
    <source>
        <dbReference type="ARBA" id="ARBA00022960"/>
    </source>
</evidence>
<evidence type="ECO:0000313" key="13">
    <source>
        <dbReference type="EMBL" id="CAB4997209.1"/>
    </source>
</evidence>
<evidence type="ECO:0000256" key="9">
    <source>
        <dbReference type="ARBA" id="ARBA00032370"/>
    </source>
</evidence>
<protein>
    <recommendedName>
        <fullName evidence="10">peptidoglycan glycosyltransferase</fullName>
        <ecNumber evidence="10">2.4.99.28</ecNumber>
    </recommendedName>
    <alternativeName>
        <fullName evidence="9">Peptidoglycan polymerase</fullName>
    </alternativeName>
</protein>
<name>A0A6J7P222_9ZZZZ</name>
<dbReference type="Pfam" id="PF01098">
    <property type="entry name" value="FTSW_RODA_SPOVE"/>
    <property type="match status" value="1"/>
</dbReference>
<evidence type="ECO:0000256" key="8">
    <source>
        <dbReference type="ARBA" id="ARBA00023136"/>
    </source>
</evidence>
<evidence type="ECO:0000256" key="6">
    <source>
        <dbReference type="ARBA" id="ARBA00022984"/>
    </source>
</evidence>
<feature type="transmembrane region" description="Helical" evidence="12">
    <location>
        <begin position="145"/>
        <end position="164"/>
    </location>
</feature>
<feature type="transmembrane region" description="Helical" evidence="12">
    <location>
        <begin position="39"/>
        <end position="62"/>
    </location>
</feature>
<dbReference type="EMBL" id="CAFBPC010000012">
    <property type="protein sequence ID" value="CAB4997209.1"/>
    <property type="molecule type" value="Genomic_DNA"/>
</dbReference>
<keyword evidence="2" id="KW-0328">Glycosyltransferase</keyword>
<keyword evidence="6" id="KW-0573">Peptidoglycan synthesis</keyword>
<comment type="subcellular location">
    <subcellularLocation>
        <location evidence="1">Membrane</location>
        <topology evidence="1">Multi-pass membrane protein</topology>
    </subcellularLocation>
</comment>
<keyword evidence="8 12" id="KW-0472">Membrane</keyword>
<gene>
    <name evidence="13" type="ORF">UFOPK4057_00101</name>
</gene>
<evidence type="ECO:0000256" key="11">
    <source>
        <dbReference type="ARBA" id="ARBA00049902"/>
    </source>
</evidence>
<organism evidence="13">
    <name type="scientific">freshwater metagenome</name>
    <dbReference type="NCBI Taxonomy" id="449393"/>
    <lineage>
        <taxon>unclassified sequences</taxon>
        <taxon>metagenomes</taxon>
        <taxon>ecological metagenomes</taxon>
    </lineage>
</organism>
<dbReference type="GO" id="GO:0008955">
    <property type="term" value="F:peptidoglycan glycosyltransferase activity"/>
    <property type="evidence" value="ECO:0007669"/>
    <property type="project" value="UniProtKB-EC"/>
</dbReference>
<dbReference type="InterPro" id="IPR001182">
    <property type="entry name" value="FtsW/RodA"/>
</dbReference>
<feature type="transmembrane region" description="Helical" evidence="12">
    <location>
        <begin position="221"/>
        <end position="239"/>
    </location>
</feature>
<dbReference type="GO" id="GO:0009252">
    <property type="term" value="P:peptidoglycan biosynthetic process"/>
    <property type="evidence" value="ECO:0007669"/>
    <property type="project" value="UniProtKB-KW"/>
</dbReference>
<dbReference type="GO" id="GO:0008360">
    <property type="term" value="P:regulation of cell shape"/>
    <property type="evidence" value="ECO:0007669"/>
    <property type="project" value="UniProtKB-KW"/>
</dbReference>
<dbReference type="PANTHER" id="PTHR30474">
    <property type="entry name" value="CELL CYCLE PROTEIN"/>
    <property type="match status" value="1"/>
</dbReference>
<evidence type="ECO:0000256" key="10">
    <source>
        <dbReference type="ARBA" id="ARBA00044770"/>
    </source>
</evidence>
<keyword evidence="7 12" id="KW-1133">Transmembrane helix</keyword>
<evidence type="ECO:0000256" key="7">
    <source>
        <dbReference type="ARBA" id="ARBA00022989"/>
    </source>
</evidence>
<feature type="transmembrane region" description="Helical" evidence="12">
    <location>
        <begin position="82"/>
        <end position="100"/>
    </location>
</feature>
<comment type="catalytic activity">
    <reaction evidence="11">
        <text>[GlcNAc-(1-&gt;4)-Mur2Ac(oyl-L-Ala-gamma-D-Glu-L-Lys-D-Ala-D-Ala)](n)-di-trans,octa-cis-undecaprenyl diphosphate + beta-D-GlcNAc-(1-&gt;4)-Mur2Ac(oyl-L-Ala-gamma-D-Glu-L-Lys-D-Ala-D-Ala)-di-trans,octa-cis-undecaprenyl diphosphate = [GlcNAc-(1-&gt;4)-Mur2Ac(oyl-L-Ala-gamma-D-Glu-L-Lys-D-Ala-D-Ala)](n+1)-di-trans,octa-cis-undecaprenyl diphosphate + di-trans,octa-cis-undecaprenyl diphosphate + H(+)</text>
        <dbReference type="Rhea" id="RHEA:23708"/>
        <dbReference type="Rhea" id="RHEA-COMP:9602"/>
        <dbReference type="Rhea" id="RHEA-COMP:9603"/>
        <dbReference type="ChEBI" id="CHEBI:15378"/>
        <dbReference type="ChEBI" id="CHEBI:58405"/>
        <dbReference type="ChEBI" id="CHEBI:60033"/>
        <dbReference type="ChEBI" id="CHEBI:78435"/>
        <dbReference type="EC" id="2.4.99.28"/>
    </reaction>
</comment>
<evidence type="ECO:0000256" key="3">
    <source>
        <dbReference type="ARBA" id="ARBA00022679"/>
    </source>
</evidence>
<proteinExistence type="predicted"/>
<evidence type="ECO:0000256" key="1">
    <source>
        <dbReference type="ARBA" id="ARBA00004141"/>
    </source>
</evidence>
<dbReference type="GO" id="GO:0005886">
    <property type="term" value="C:plasma membrane"/>
    <property type="evidence" value="ECO:0007669"/>
    <property type="project" value="TreeGrafter"/>
</dbReference>
<keyword evidence="3" id="KW-0808">Transferase</keyword>
<dbReference type="PANTHER" id="PTHR30474:SF2">
    <property type="entry name" value="PEPTIDOGLYCAN GLYCOSYLTRANSFERASE FTSW-RELATED"/>
    <property type="match status" value="1"/>
</dbReference>
<feature type="transmembrane region" description="Helical" evidence="12">
    <location>
        <begin position="308"/>
        <end position="328"/>
    </location>
</feature>
<accession>A0A6J7P222</accession>
<feature type="transmembrane region" description="Helical" evidence="12">
    <location>
        <begin position="176"/>
        <end position="193"/>
    </location>
</feature>
<evidence type="ECO:0000256" key="2">
    <source>
        <dbReference type="ARBA" id="ARBA00022676"/>
    </source>
</evidence>
<keyword evidence="5" id="KW-0133">Cell shape</keyword>
<dbReference type="EC" id="2.4.99.28" evidence="10"/>
<feature type="transmembrane region" description="Helical" evidence="12">
    <location>
        <begin position="107"/>
        <end position="125"/>
    </location>
</feature>
<dbReference type="GO" id="GO:0032153">
    <property type="term" value="C:cell division site"/>
    <property type="evidence" value="ECO:0007669"/>
    <property type="project" value="TreeGrafter"/>
</dbReference>